<dbReference type="AlphaFoldDB" id="A0AAD9JIM0"/>
<feature type="signal peptide" evidence="2">
    <location>
        <begin position="1"/>
        <end position="17"/>
    </location>
</feature>
<sequence>MAKIGLLFTFVITVVISYNIHNEYYPDGLSQPLLMKTSLFVAKLLDDVLWCLDYVGVVDLVRSKRMASELLCKTLVQTEPDIQTEDVTIEGIPVRIFKPRDHTDTDLKLPGMIYYHGGGWTVGSIDTHHPVTVYFAREVKMVVISVGWFQSCAIFAVFAGGGCSCRSLGCFHLISRIGQPNSCNNDLVGVLEQAIRALLWMSSGLSFILFLALCCCETSYRLNPEHSQKDGLEDCVKVTKHVIEMADQYGIDPERVVVAGDSAGGTYAAAVSLVLRDEQFRPMPKVQMLIYPLIQAIDFNLPSYQQNTKGPLLVPSEVFWFLSQVHAKNNDYIPYLRTNTHIPGHVRQHYAKDLLNHDKAIPQENHYSPYVLPNYGSGDSDIWDEIKDQLLDPYHYPLMAKHHKGLPDAYIFTGQYDALRDEGFLYARVLHNAGVSVTHYNSPVGWHGMINFVYINRDSVIVMKTMCDFLREKL</sequence>
<dbReference type="PANTHER" id="PTHR48081">
    <property type="entry name" value="AB HYDROLASE SUPERFAMILY PROTEIN C4A8.06C"/>
    <property type="match status" value="1"/>
</dbReference>
<feature type="domain" description="Alpha/beta hydrolase fold-3" evidence="3">
    <location>
        <begin position="218"/>
        <end position="328"/>
    </location>
</feature>
<gene>
    <name evidence="4" type="ORF">LSH36_281g00018</name>
</gene>
<dbReference type="InterPro" id="IPR013094">
    <property type="entry name" value="AB_hydrolase_3"/>
</dbReference>
<keyword evidence="2" id="KW-0732">Signal</keyword>
<accession>A0AAD9JIM0</accession>
<keyword evidence="5" id="KW-1185">Reference proteome</keyword>
<feature type="chain" id="PRO_5042220820" description="Alpha/beta hydrolase fold-3 domain-containing protein" evidence="2">
    <location>
        <begin position="18"/>
        <end position="474"/>
    </location>
</feature>
<keyword evidence="1" id="KW-0378">Hydrolase</keyword>
<dbReference type="Proteomes" id="UP001208570">
    <property type="component" value="Unassembled WGS sequence"/>
</dbReference>
<dbReference type="SUPFAM" id="SSF53474">
    <property type="entry name" value="alpha/beta-Hydrolases"/>
    <property type="match status" value="1"/>
</dbReference>
<dbReference type="InterPro" id="IPR050300">
    <property type="entry name" value="GDXG_lipolytic_enzyme"/>
</dbReference>
<evidence type="ECO:0000256" key="2">
    <source>
        <dbReference type="SAM" id="SignalP"/>
    </source>
</evidence>
<dbReference type="InterPro" id="IPR029058">
    <property type="entry name" value="AB_hydrolase_fold"/>
</dbReference>
<evidence type="ECO:0000259" key="3">
    <source>
        <dbReference type="Pfam" id="PF07859"/>
    </source>
</evidence>
<evidence type="ECO:0000313" key="5">
    <source>
        <dbReference type="Proteomes" id="UP001208570"/>
    </source>
</evidence>
<feature type="domain" description="Alpha/beta hydrolase fold-3" evidence="3">
    <location>
        <begin position="387"/>
        <end position="450"/>
    </location>
</feature>
<dbReference type="Gene3D" id="3.40.50.1820">
    <property type="entry name" value="alpha/beta hydrolase"/>
    <property type="match status" value="1"/>
</dbReference>
<protein>
    <recommendedName>
        <fullName evidence="3">Alpha/beta hydrolase fold-3 domain-containing protein</fullName>
    </recommendedName>
</protein>
<reference evidence="4" key="1">
    <citation type="journal article" date="2023" name="Mol. Biol. Evol.">
        <title>Third-Generation Sequencing Reveals the Adaptive Role of the Epigenome in Three Deep-Sea Polychaetes.</title>
        <authorList>
            <person name="Perez M."/>
            <person name="Aroh O."/>
            <person name="Sun Y."/>
            <person name="Lan Y."/>
            <person name="Juniper S.K."/>
            <person name="Young C.R."/>
            <person name="Angers B."/>
            <person name="Qian P.Y."/>
        </authorList>
    </citation>
    <scope>NUCLEOTIDE SEQUENCE</scope>
    <source>
        <strain evidence="4">P08H-3</strain>
    </source>
</reference>
<dbReference type="EMBL" id="JAODUP010000281">
    <property type="protein sequence ID" value="KAK2153903.1"/>
    <property type="molecule type" value="Genomic_DNA"/>
</dbReference>
<dbReference type="GO" id="GO:0016787">
    <property type="term" value="F:hydrolase activity"/>
    <property type="evidence" value="ECO:0007669"/>
    <property type="project" value="UniProtKB-KW"/>
</dbReference>
<dbReference type="PANTHER" id="PTHR48081:SF32">
    <property type="entry name" value="ALPHA_BETA HYDROLASE FOLD-3 DOMAIN-CONTAINING PROTEIN"/>
    <property type="match status" value="1"/>
</dbReference>
<dbReference type="Pfam" id="PF07859">
    <property type="entry name" value="Abhydrolase_3"/>
    <property type="match status" value="3"/>
</dbReference>
<organism evidence="4 5">
    <name type="scientific">Paralvinella palmiformis</name>
    <dbReference type="NCBI Taxonomy" id="53620"/>
    <lineage>
        <taxon>Eukaryota</taxon>
        <taxon>Metazoa</taxon>
        <taxon>Spiralia</taxon>
        <taxon>Lophotrochozoa</taxon>
        <taxon>Annelida</taxon>
        <taxon>Polychaeta</taxon>
        <taxon>Sedentaria</taxon>
        <taxon>Canalipalpata</taxon>
        <taxon>Terebellida</taxon>
        <taxon>Terebelliformia</taxon>
        <taxon>Alvinellidae</taxon>
        <taxon>Paralvinella</taxon>
    </lineage>
</organism>
<proteinExistence type="predicted"/>
<evidence type="ECO:0000313" key="4">
    <source>
        <dbReference type="EMBL" id="KAK2153903.1"/>
    </source>
</evidence>
<name>A0AAD9JIM0_9ANNE</name>
<feature type="domain" description="Alpha/beta hydrolase fold-3" evidence="3">
    <location>
        <begin position="112"/>
        <end position="147"/>
    </location>
</feature>
<evidence type="ECO:0000256" key="1">
    <source>
        <dbReference type="ARBA" id="ARBA00022801"/>
    </source>
</evidence>
<comment type="caution">
    <text evidence="4">The sequence shown here is derived from an EMBL/GenBank/DDBJ whole genome shotgun (WGS) entry which is preliminary data.</text>
</comment>